<dbReference type="InterPro" id="IPR006501">
    <property type="entry name" value="Pectinesterase_inhib_dom"/>
</dbReference>
<dbReference type="Pfam" id="PF04043">
    <property type="entry name" value="PMEI"/>
    <property type="match status" value="1"/>
</dbReference>
<feature type="compositionally biased region" description="Basic residues" evidence="1">
    <location>
        <begin position="1"/>
        <end position="17"/>
    </location>
</feature>
<dbReference type="Proteomes" id="UP000243459">
    <property type="component" value="Chromosome 4"/>
</dbReference>
<dbReference type="EMBL" id="CM007384">
    <property type="protein sequence ID" value="ONK71647.1"/>
    <property type="molecule type" value="Genomic_DNA"/>
</dbReference>
<dbReference type="SUPFAM" id="SSF101148">
    <property type="entry name" value="Plant invertase/pectin methylesterase inhibitor"/>
    <property type="match status" value="1"/>
</dbReference>
<reference evidence="4" key="1">
    <citation type="journal article" date="2017" name="Nat. Commun.">
        <title>The asparagus genome sheds light on the origin and evolution of a young Y chromosome.</title>
        <authorList>
            <person name="Harkess A."/>
            <person name="Zhou J."/>
            <person name="Xu C."/>
            <person name="Bowers J.E."/>
            <person name="Van der Hulst R."/>
            <person name="Ayyampalayam S."/>
            <person name="Mercati F."/>
            <person name="Riccardi P."/>
            <person name="McKain M.R."/>
            <person name="Kakrana A."/>
            <person name="Tang H."/>
            <person name="Ray J."/>
            <person name="Groenendijk J."/>
            <person name="Arikit S."/>
            <person name="Mathioni S.M."/>
            <person name="Nakano M."/>
            <person name="Shan H."/>
            <person name="Telgmann-Rauber A."/>
            <person name="Kanno A."/>
            <person name="Yue Z."/>
            <person name="Chen H."/>
            <person name="Li W."/>
            <person name="Chen Y."/>
            <person name="Xu X."/>
            <person name="Zhang Y."/>
            <person name="Luo S."/>
            <person name="Chen H."/>
            <person name="Gao J."/>
            <person name="Mao Z."/>
            <person name="Pires J.C."/>
            <person name="Luo M."/>
            <person name="Kudrna D."/>
            <person name="Wing R.A."/>
            <person name="Meyers B.C."/>
            <person name="Yi K."/>
            <person name="Kong H."/>
            <person name="Lavrijsen P."/>
            <person name="Sunseri F."/>
            <person name="Falavigna A."/>
            <person name="Ye Y."/>
            <person name="Leebens-Mack J.H."/>
            <person name="Chen G."/>
        </authorList>
    </citation>
    <scope>NUCLEOTIDE SEQUENCE [LARGE SCALE GENOMIC DNA]</scope>
    <source>
        <strain evidence="4">cv. DH0086</strain>
    </source>
</reference>
<feature type="region of interest" description="Disordered" evidence="1">
    <location>
        <begin position="40"/>
        <end position="68"/>
    </location>
</feature>
<evidence type="ECO:0000259" key="2">
    <source>
        <dbReference type="Pfam" id="PF04043"/>
    </source>
</evidence>
<sequence>MAPRIRRHVTTPHRHGRATPFISLMPQTLYPPLRASLIRHTRNASPQPTNLRPTRPSPSRRPRPADASSPFSFVSHLLRGLKKSTGAWAGFAPFPRLPRAPSHSVTAQAGRSQELTDWAAYGSARLQVGTLFFQAGQNAQTWVSAALTDESTCLDSLAQDSSSAHVRGRIRERILKVAQVTSNALALLNRLQGDLD</sequence>
<dbReference type="Gene3D" id="1.20.140.40">
    <property type="entry name" value="Invertase/pectin methylesterase inhibitor family protein"/>
    <property type="match status" value="1"/>
</dbReference>
<keyword evidence="4" id="KW-1185">Reference proteome</keyword>
<evidence type="ECO:0000313" key="3">
    <source>
        <dbReference type="EMBL" id="ONK71647.1"/>
    </source>
</evidence>
<dbReference type="InterPro" id="IPR035513">
    <property type="entry name" value="Invertase/methylesterase_inhib"/>
</dbReference>
<evidence type="ECO:0000313" key="4">
    <source>
        <dbReference type="Proteomes" id="UP000243459"/>
    </source>
</evidence>
<feature type="domain" description="Pectinesterase inhibitor" evidence="2">
    <location>
        <begin position="130"/>
        <end position="187"/>
    </location>
</feature>
<name>A0A5P1F2L8_ASPOF</name>
<evidence type="ECO:0000256" key="1">
    <source>
        <dbReference type="SAM" id="MobiDB-lite"/>
    </source>
</evidence>
<feature type="region of interest" description="Disordered" evidence="1">
    <location>
        <begin position="1"/>
        <end position="21"/>
    </location>
</feature>
<dbReference type="AlphaFoldDB" id="A0A5P1F2L8"/>
<dbReference type="CDD" id="cd15798">
    <property type="entry name" value="PMEI-like_3"/>
    <property type="match status" value="1"/>
</dbReference>
<protein>
    <recommendedName>
        <fullName evidence="2">Pectinesterase inhibitor domain-containing protein</fullName>
    </recommendedName>
</protein>
<gene>
    <name evidence="3" type="ORF">A4U43_C04F10880</name>
</gene>
<organism evidence="3 4">
    <name type="scientific">Asparagus officinalis</name>
    <name type="common">Garden asparagus</name>
    <dbReference type="NCBI Taxonomy" id="4686"/>
    <lineage>
        <taxon>Eukaryota</taxon>
        <taxon>Viridiplantae</taxon>
        <taxon>Streptophyta</taxon>
        <taxon>Embryophyta</taxon>
        <taxon>Tracheophyta</taxon>
        <taxon>Spermatophyta</taxon>
        <taxon>Magnoliopsida</taxon>
        <taxon>Liliopsida</taxon>
        <taxon>Asparagales</taxon>
        <taxon>Asparagaceae</taxon>
        <taxon>Asparagoideae</taxon>
        <taxon>Asparagus</taxon>
    </lineage>
</organism>
<accession>A0A5P1F2L8</accession>
<dbReference type="GO" id="GO:0004857">
    <property type="term" value="F:enzyme inhibitor activity"/>
    <property type="evidence" value="ECO:0007669"/>
    <property type="project" value="InterPro"/>
</dbReference>
<proteinExistence type="predicted"/>
<dbReference type="Gramene" id="ONK71647">
    <property type="protein sequence ID" value="ONK71647"/>
    <property type="gene ID" value="A4U43_C04F10880"/>
</dbReference>